<dbReference type="SUPFAM" id="SSF81321">
    <property type="entry name" value="Family A G protein-coupled receptor-like"/>
    <property type="match status" value="1"/>
</dbReference>
<evidence type="ECO:0000256" key="4">
    <source>
        <dbReference type="ARBA" id="ARBA00022606"/>
    </source>
</evidence>
<evidence type="ECO:0000256" key="8">
    <source>
        <dbReference type="ARBA" id="ARBA00023136"/>
    </source>
</evidence>
<evidence type="ECO:0000256" key="13">
    <source>
        <dbReference type="ARBA" id="ARBA00039712"/>
    </source>
</evidence>
<gene>
    <name evidence="16" type="ORF">HPG69_016441</name>
</gene>
<keyword evidence="3" id="KW-0919">Taste</keyword>
<name>A0A7J7EF90_DICBM</name>
<feature type="transmembrane region" description="Helical" evidence="15">
    <location>
        <begin position="147"/>
        <end position="171"/>
    </location>
</feature>
<reference evidence="16 17" key="1">
    <citation type="journal article" date="2020" name="Mol. Biol. Evol.">
        <title>Interspecific Gene Flow and the Evolution of Specialization in Black and White Rhinoceros.</title>
        <authorList>
            <person name="Moodley Y."/>
            <person name="Westbury M.V."/>
            <person name="Russo I.M."/>
            <person name="Gopalakrishnan S."/>
            <person name="Rakotoarivelo A."/>
            <person name="Olsen R.A."/>
            <person name="Prost S."/>
            <person name="Tunstall T."/>
            <person name="Ryder O.A."/>
            <person name="Dalen L."/>
            <person name="Bruford M.W."/>
        </authorList>
    </citation>
    <scope>NUCLEOTIDE SEQUENCE [LARGE SCALE GENOMIC DNA]</scope>
    <source>
        <strain evidence="16">SBR-YM</strain>
        <tissue evidence="16">Skin</tissue>
    </source>
</reference>
<keyword evidence="4" id="KW-0716">Sensory transduction</keyword>
<evidence type="ECO:0000256" key="10">
    <source>
        <dbReference type="ARBA" id="ARBA00023180"/>
    </source>
</evidence>
<evidence type="ECO:0000256" key="7">
    <source>
        <dbReference type="ARBA" id="ARBA00023040"/>
    </source>
</evidence>
<comment type="caution">
    <text evidence="16">The sequence shown here is derived from an EMBL/GenBank/DDBJ whole genome shotgun (WGS) entry which is preliminary data.</text>
</comment>
<keyword evidence="10" id="KW-0325">Glycoprotein</keyword>
<dbReference type="Gene3D" id="1.20.1070.10">
    <property type="entry name" value="Rhodopsin 7-helix transmembrane proteins"/>
    <property type="match status" value="1"/>
</dbReference>
<keyword evidence="6 15" id="KW-1133">Transmembrane helix</keyword>
<keyword evidence="5 15" id="KW-0812">Transmembrane</keyword>
<evidence type="ECO:0000256" key="5">
    <source>
        <dbReference type="ARBA" id="ARBA00022692"/>
    </source>
</evidence>
<dbReference type="EMBL" id="JACDTQ010003235">
    <property type="protein sequence ID" value="KAF5914490.1"/>
    <property type="molecule type" value="Genomic_DNA"/>
</dbReference>
<organism evidence="16 17">
    <name type="scientific">Diceros bicornis minor</name>
    <name type="common">South-central black rhinoceros</name>
    <dbReference type="NCBI Taxonomy" id="77932"/>
    <lineage>
        <taxon>Eukaryota</taxon>
        <taxon>Metazoa</taxon>
        <taxon>Chordata</taxon>
        <taxon>Craniata</taxon>
        <taxon>Vertebrata</taxon>
        <taxon>Euteleostomi</taxon>
        <taxon>Mammalia</taxon>
        <taxon>Eutheria</taxon>
        <taxon>Laurasiatheria</taxon>
        <taxon>Perissodactyla</taxon>
        <taxon>Rhinocerotidae</taxon>
        <taxon>Diceros</taxon>
    </lineage>
</organism>
<keyword evidence="8 15" id="KW-0472">Membrane</keyword>
<evidence type="ECO:0000256" key="12">
    <source>
        <dbReference type="ARBA" id="ARBA00024847"/>
    </source>
</evidence>
<evidence type="ECO:0000256" key="3">
    <source>
        <dbReference type="ARBA" id="ARBA00022480"/>
    </source>
</evidence>
<dbReference type="GO" id="GO:0033038">
    <property type="term" value="F:bitter taste receptor activity"/>
    <property type="evidence" value="ECO:0007669"/>
    <property type="project" value="InterPro"/>
</dbReference>
<dbReference type="GO" id="GO:0016020">
    <property type="term" value="C:membrane"/>
    <property type="evidence" value="ECO:0007669"/>
    <property type="project" value="UniProtKB-SubCell"/>
</dbReference>
<dbReference type="AlphaFoldDB" id="A0A7J7EF90"/>
<evidence type="ECO:0000256" key="9">
    <source>
        <dbReference type="ARBA" id="ARBA00023170"/>
    </source>
</evidence>
<evidence type="ECO:0000256" key="15">
    <source>
        <dbReference type="SAM" id="Phobius"/>
    </source>
</evidence>
<dbReference type="Proteomes" id="UP000551758">
    <property type="component" value="Unassembled WGS sequence"/>
</dbReference>
<dbReference type="GO" id="GO:0004930">
    <property type="term" value="F:G protein-coupled receptor activity"/>
    <property type="evidence" value="ECO:0007669"/>
    <property type="project" value="UniProtKB-KW"/>
</dbReference>
<evidence type="ECO:0000256" key="1">
    <source>
        <dbReference type="ARBA" id="ARBA00004141"/>
    </source>
</evidence>
<evidence type="ECO:0000256" key="11">
    <source>
        <dbReference type="ARBA" id="ARBA00023224"/>
    </source>
</evidence>
<evidence type="ECO:0000313" key="16">
    <source>
        <dbReference type="EMBL" id="KAF5914490.1"/>
    </source>
</evidence>
<protein>
    <recommendedName>
        <fullName evidence="13">Taste receptor type 2 member 5</fullName>
    </recommendedName>
</protein>
<keyword evidence="17" id="KW-1185">Reference proteome</keyword>
<keyword evidence="7" id="KW-0297">G-protein coupled receptor</keyword>
<dbReference type="Pfam" id="PF05296">
    <property type="entry name" value="TAS2R"/>
    <property type="match status" value="2"/>
</dbReference>
<comment type="function">
    <text evidence="12">Receptor that may play a role in the perception of bitterness and is gustducin-linked. May play a role in sensing the chemical composition of the gastrointestinal content. The activity of this receptor may stimulate alpha gustducin, mediate PLC-beta-2 activation and lead to the gating of TRPM5.</text>
</comment>
<evidence type="ECO:0000256" key="6">
    <source>
        <dbReference type="ARBA" id="ARBA00022989"/>
    </source>
</evidence>
<proteinExistence type="inferred from homology"/>
<feature type="transmembrane region" description="Helical" evidence="15">
    <location>
        <begin position="183"/>
        <end position="203"/>
    </location>
</feature>
<accession>A0A7J7EF90</accession>
<comment type="similarity">
    <text evidence="2 14">Belongs to the G-protein coupled receptor T2R family.</text>
</comment>
<dbReference type="PANTHER" id="PTHR11394:SF8">
    <property type="entry name" value="TASTE RECEPTOR TYPE 2 MEMBER 5"/>
    <property type="match status" value="1"/>
</dbReference>
<sequence length="228" mass="25797">MISPALVDYSGFKPVSAFPEQPLALLSLGPGKPGQPVVATFLGVFYCKKITTFDLVYLWLKQRAYCLSLWAHTGLKPCNPSRGNNSILYPFSNWHSLYILRLSAGSRVPFTVFLVSSGMLIVSLYRHHRKMKVHTAGRRDARVKAHISVLQSLGFFLIFYMVYVLASPFFITSRYSPANLTTVFISETLMAAYPSLHSVILIMRNPSVQQICQRILWKTVCAWRSWGL</sequence>
<evidence type="ECO:0000256" key="14">
    <source>
        <dbReference type="RuleBase" id="RU004423"/>
    </source>
</evidence>
<evidence type="ECO:0000313" key="17">
    <source>
        <dbReference type="Proteomes" id="UP000551758"/>
    </source>
</evidence>
<keyword evidence="9" id="KW-0675">Receptor</keyword>
<dbReference type="PANTHER" id="PTHR11394">
    <property type="entry name" value="TASTE RECEPTOR TYPE 2"/>
    <property type="match status" value="1"/>
</dbReference>
<feature type="transmembrane region" description="Helical" evidence="15">
    <location>
        <begin position="108"/>
        <end position="126"/>
    </location>
</feature>
<dbReference type="InterPro" id="IPR007960">
    <property type="entry name" value="TAS2R"/>
</dbReference>
<keyword evidence="11" id="KW-0807">Transducer</keyword>
<comment type="subcellular location">
    <subcellularLocation>
        <location evidence="1">Membrane</location>
        <topology evidence="1">Multi-pass membrane protein</topology>
    </subcellularLocation>
</comment>
<evidence type="ECO:0000256" key="2">
    <source>
        <dbReference type="ARBA" id="ARBA00007376"/>
    </source>
</evidence>